<evidence type="ECO:0000256" key="3">
    <source>
        <dbReference type="ARBA" id="ARBA00022776"/>
    </source>
</evidence>
<dbReference type="AlphaFoldDB" id="A0A6B2KWD3"/>
<reference evidence="10" key="1">
    <citation type="journal article" date="2020" name="J. Eukaryot. Microbiol.">
        <title>De novo Sequencing, Assembly and Annotation of the Transcriptome for the Free-Living Testate Amoeba Arcella intermedia.</title>
        <authorList>
            <person name="Ribeiro G.M."/>
            <person name="Porfirio-Sousa A.L."/>
            <person name="Maurer-Alcala X.X."/>
            <person name="Katz L.A."/>
            <person name="Lahr D.J.G."/>
        </authorList>
    </citation>
    <scope>NUCLEOTIDE SEQUENCE</scope>
</reference>
<dbReference type="Gene3D" id="3.40.50.300">
    <property type="entry name" value="P-loop containing nucleotide triphosphate hydrolases"/>
    <property type="match status" value="2"/>
</dbReference>
<keyword evidence="6" id="KW-0131">Cell cycle</keyword>
<accession>A0A6B2KWD3</accession>
<feature type="coiled-coil region" evidence="8">
    <location>
        <begin position="740"/>
        <end position="767"/>
    </location>
</feature>
<dbReference type="SUPFAM" id="SSF52540">
    <property type="entry name" value="P-loop containing nucleoside triphosphate hydrolases"/>
    <property type="match status" value="2"/>
</dbReference>
<keyword evidence="4 8" id="KW-0175">Coiled coil</keyword>
<comment type="subcellular location">
    <subcellularLocation>
        <location evidence="1 7">Nucleus</location>
    </subcellularLocation>
</comment>
<proteinExistence type="inferred from homology"/>
<keyword evidence="2" id="KW-0132">Cell division</keyword>
<evidence type="ECO:0000256" key="4">
    <source>
        <dbReference type="ARBA" id="ARBA00023054"/>
    </source>
</evidence>
<keyword evidence="5 7" id="KW-0539">Nucleus</keyword>
<organism evidence="10">
    <name type="scientific">Arcella intermedia</name>
    <dbReference type="NCBI Taxonomy" id="1963864"/>
    <lineage>
        <taxon>Eukaryota</taxon>
        <taxon>Amoebozoa</taxon>
        <taxon>Tubulinea</taxon>
        <taxon>Elardia</taxon>
        <taxon>Arcellinida</taxon>
        <taxon>Sphaerothecina</taxon>
        <taxon>Arcellidae</taxon>
        <taxon>Arcella</taxon>
    </lineage>
</organism>
<keyword evidence="3" id="KW-0498">Mitosis</keyword>
<evidence type="ECO:0000313" key="10">
    <source>
        <dbReference type="EMBL" id="NDV29113.1"/>
    </source>
</evidence>
<dbReference type="InterPro" id="IPR027417">
    <property type="entry name" value="P-loop_NTPase"/>
</dbReference>
<dbReference type="PANTHER" id="PTHR18937">
    <property type="entry name" value="STRUCTURAL MAINTENANCE OF CHROMOSOMES SMC FAMILY MEMBER"/>
    <property type="match status" value="1"/>
</dbReference>
<feature type="domain" description="SMC hinge" evidence="9">
    <location>
        <begin position="506"/>
        <end position="622"/>
    </location>
</feature>
<dbReference type="GO" id="GO:0051301">
    <property type="term" value="P:cell division"/>
    <property type="evidence" value="ECO:0007669"/>
    <property type="project" value="UniProtKB-KW"/>
</dbReference>
<protein>
    <recommendedName>
        <fullName evidence="7">Structural maintenance of chromosomes protein</fullName>
    </recommendedName>
</protein>
<name>A0A6B2KWD3_9EUKA</name>
<feature type="coiled-coil region" evidence="8">
    <location>
        <begin position="429"/>
        <end position="491"/>
    </location>
</feature>
<dbReference type="GO" id="GO:0008278">
    <property type="term" value="C:cohesin complex"/>
    <property type="evidence" value="ECO:0007669"/>
    <property type="project" value="TreeGrafter"/>
</dbReference>
<evidence type="ECO:0000256" key="2">
    <source>
        <dbReference type="ARBA" id="ARBA00022618"/>
    </source>
</evidence>
<evidence type="ECO:0000256" key="6">
    <source>
        <dbReference type="ARBA" id="ARBA00023306"/>
    </source>
</evidence>
<evidence type="ECO:0000259" key="9">
    <source>
        <dbReference type="SMART" id="SM00968"/>
    </source>
</evidence>
<sequence length="1204" mass="139224">MQLQNFKSYRGKREIPFKKFTAIIGPNGAGKSNLMDAISFVLGVASQHLRGRQLNDLIFRFETEQKKVKCYVKLFLTDDKNTTTVFKREIKSTDSSTSCIYSVNDEACSFEDYFSALHKFNIFPKQKNFLIFQGGVEDVAQMSGKQITDLIETLSRSGELKQQYNELQIKEKEAKDSTMFAFQKRKGITAEKKQFKEQKVEAEKYNKLREKLEDSIKLKALYQMYSIEREISDLKDSYKSIKKKMNSIEQDQVKCEDEMKQFKKEQGKDQQEILKMKREIRDAMKEIQAKRSELSKINEEKTFFEKKVKETEMQHKAATENHKKSQLALKRCEVEMEDYEKKVSQFEEERKERAAAKDVELTAEQIALYNKTKEAVGIRTTKQTQQLQTIERDQSVDRSSVEGLVSNVRYMEEKREELGKALLQLRPKCEEIERELKEKIGAREKLQRELDEMNSLSHNLTSQQQEITKRLEEIHQRHDEAKTEMISNENKKRFEEAVETMRRLFPGVHGRVLDIAQPKHQRHNLAMTVALGNHMDSIVVDDEKVGFECIEYLKEQRVGIATFLPIESIKSTPVDDSLRNLGKDVHPIIDLLSFDRTFLKPMEFVCGTTLVVETLDQARKLAFGKERRRVVTVDGTLILKSGLMTGGLTSRLERSAKRWDNKEIAKLKIERDSLLKKLTEISTAILSQAKIQQHSSEIQALATNIEKLQFDHQLHKKKQDKIESELKDIDAKMKEMRPQIKKLQAAIEKRNKNIKDVSETIKMIEEEMFAPFSEQVGIENFREYEEKKLNFAKWESERTLELSKEKNRIETVLEYEQRNSENNSKILEEFTAKLKDFKKQSTAVTKQNAEVEAENDKLKVELEKMEKNLQLFENSLTSKNQKVAEVKEKQTLILKKALSQNKQLNTVDSSLEQFRTKRHELFRTCKREDIEIPITKGALPADVDPPVDQLGKVLLEEDEIEVDYSLLSDEIRTSTKTQLEAAILVWQDKIKEFAIQLENLSPNLKAIDRLNDVEKRLEKTNEELEGTKKSARNAIDDFKKVKDLRIRRFTKAFEHISKQIDLIYKELTGGAGTAYLTLDNLEEPYLHGITYNPMPPNKPFGDISNLSGGEKSVAALALLFALHSYKSAPFFILDEIDAALDPTNVNLVANFIRKRAQGSDIQFIIISLKNKCYEKADGLVGVCLNANQESSETFTFDLEPYPIN</sequence>
<evidence type="ECO:0000256" key="8">
    <source>
        <dbReference type="SAM" id="Coils"/>
    </source>
</evidence>
<feature type="coiled-coil region" evidence="8">
    <location>
        <begin position="1003"/>
        <end position="1041"/>
    </location>
</feature>
<dbReference type="Pfam" id="PF02463">
    <property type="entry name" value="SMC_N"/>
    <property type="match status" value="1"/>
</dbReference>
<feature type="coiled-coil region" evidence="8">
    <location>
        <begin position="834"/>
        <end position="889"/>
    </location>
</feature>
<evidence type="ECO:0000256" key="5">
    <source>
        <dbReference type="ARBA" id="ARBA00023242"/>
    </source>
</evidence>
<dbReference type="Pfam" id="PF06470">
    <property type="entry name" value="SMC_hinge"/>
    <property type="match status" value="1"/>
</dbReference>
<dbReference type="EMBL" id="GIBP01000144">
    <property type="protein sequence ID" value="NDV29113.1"/>
    <property type="molecule type" value="Transcribed_RNA"/>
</dbReference>
<dbReference type="SMART" id="SM00968">
    <property type="entry name" value="SMC_hinge"/>
    <property type="match status" value="1"/>
</dbReference>
<dbReference type="GO" id="GO:0016887">
    <property type="term" value="F:ATP hydrolysis activity"/>
    <property type="evidence" value="ECO:0007669"/>
    <property type="project" value="InterPro"/>
</dbReference>
<dbReference type="Gene3D" id="3.30.70.1620">
    <property type="match status" value="1"/>
</dbReference>
<dbReference type="GO" id="GO:0003677">
    <property type="term" value="F:DNA binding"/>
    <property type="evidence" value="ECO:0007669"/>
    <property type="project" value="TreeGrafter"/>
</dbReference>
<dbReference type="PANTHER" id="PTHR18937:SF12">
    <property type="entry name" value="STRUCTURAL MAINTENANCE OF CHROMOSOMES PROTEIN"/>
    <property type="match status" value="1"/>
</dbReference>
<dbReference type="Gene3D" id="1.20.1060.20">
    <property type="match status" value="1"/>
</dbReference>
<dbReference type="InterPro" id="IPR003395">
    <property type="entry name" value="RecF/RecN/SMC_N"/>
</dbReference>
<dbReference type="InterPro" id="IPR024704">
    <property type="entry name" value="SMC"/>
</dbReference>
<feature type="coiled-coil region" evidence="8">
    <location>
        <begin position="157"/>
        <end position="356"/>
    </location>
</feature>
<dbReference type="PIRSF" id="PIRSF005719">
    <property type="entry name" value="SMC"/>
    <property type="match status" value="1"/>
</dbReference>
<dbReference type="GO" id="GO:0007062">
    <property type="term" value="P:sister chromatid cohesion"/>
    <property type="evidence" value="ECO:0007669"/>
    <property type="project" value="TreeGrafter"/>
</dbReference>
<evidence type="ECO:0000256" key="1">
    <source>
        <dbReference type="ARBA" id="ARBA00004123"/>
    </source>
</evidence>
<comment type="similarity">
    <text evidence="7">Belongs to the SMC family.</text>
</comment>
<dbReference type="GO" id="GO:0005524">
    <property type="term" value="F:ATP binding"/>
    <property type="evidence" value="ECO:0007669"/>
    <property type="project" value="InterPro"/>
</dbReference>
<dbReference type="InterPro" id="IPR036277">
    <property type="entry name" value="SMC_hinge_sf"/>
</dbReference>
<dbReference type="InterPro" id="IPR010935">
    <property type="entry name" value="SMC_hinge"/>
</dbReference>
<dbReference type="GO" id="GO:0005634">
    <property type="term" value="C:nucleus"/>
    <property type="evidence" value="ECO:0007669"/>
    <property type="project" value="UniProtKB-SubCell"/>
</dbReference>
<evidence type="ECO:0000256" key="7">
    <source>
        <dbReference type="PIRNR" id="PIRNR005719"/>
    </source>
</evidence>
<dbReference type="SUPFAM" id="SSF75553">
    <property type="entry name" value="Smc hinge domain"/>
    <property type="match status" value="1"/>
</dbReference>